<dbReference type="EMBL" id="SPSB01000001">
    <property type="protein sequence ID" value="TFV97790.1"/>
    <property type="molecule type" value="Genomic_DNA"/>
</dbReference>
<gene>
    <name evidence="7" type="ORF">E4S40_03890</name>
</gene>
<dbReference type="PANTHER" id="PTHR30329:SF21">
    <property type="entry name" value="LIPOPROTEIN YIAD-RELATED"/>
    <property type="match status" value="1"/>
</dbReference>
<dbReference type="SUPFAM" id="SSF103088">
    <property type="entry name" value="OmpA-like"/>
    <property type="match status" value="1"/>
</dbReference>
<keyword evidence="3" id="KW-0998">Cell outer membrane</keyword>
<dbReference type="InterPro" id="IPR006665">
    <property type="entry name" value="OmpA-like"/>
</dbReference>
<dbReference type="PROSITE" id="PS51123">
    <property type="entry name" value="OMPA_2"/>
    <property type="match status" value="1"/>
</dbReference>
<evidence type="ECO:0000256" key="2">
    <source>
        <dbReference type="ARBA" id="ARBA00023136"/>
    </source>
</evidence>
<dbReference type="PRINTS" id="PR01021">
    <property type="entry name" value="OMPADOMAIN"/>
</dbReference>
<comment type="caution">
    <text evidence="7">The sequence shown here is derived from an EMBL/GenBank/DDBJ whole genome shotgun (WGS) entry which is preliminary data.</text>
</comment>
<feature type="domain" description="OmpA-like" evidence="6">
    <location>
        <begin position="425"/>
        <end position="541"/>
    </location>
</feature>
<evidence type="ECO:0000313" key="7">
    <source>
        <dbReference type="EMBL" id="TFV97790.1"/>
    </source>
</evidence>
<comment type="subcellular location">
    <subcellularLocation>
        <location evidence="1">Cell outer membrane</location>
    </subcellularLocation>
</comment>
<dbReference type="RefSeq" id="WP_135071095.1">
    <property type="nucleotide sequence ID" value="NZ_SPSB01000001.1"/>
</dbReference>
<evidence type="ECO:0000256" key="5">
    <source>
        <dbReference type="SAM" id="SignalP"/>
    </source>
</evidence>
<proteinExistence type="predicted"/>
<evidence type="ECO:0000313" key="8">
    <source>
        <dbReference type="Proteomes" id="UP000297647"/>
    </source>
</evidence>
<feature type="chain" id="PRO_5021280016" description="OmpA-like domain-containing protein" evidence="5">
    <location>
        <begin position="28"/>
        <end position="541"/>
    </location>
</feature>
<dbReference type="Proteomes" id="UP000297647">
    <property type="component" value="Unassembled WGS sequence"/>
</dbReference>
<evidence type="ECO:0000256" key="1">
    <source>
        <dbReference type="ARBA" id="ARBA00004442"/>
    </source>
</evidence>
<feature type="signal peptide" evidence="5">
    <location>
        <begin position="1"/>
        <end position="27"/>
    </location>
</feature>
<keyword evidence="8" id="KW-1185">Reference proteome</keyword>
<dbReference type="GO" id="GO:0009279">
    <property type="term" value="C:cell outer membrane"/>
    <property type="evidence" value="ECO:0007669"/>
    <property type="project" value="UniProtKB-SubCell"/>
</dbReference>
<dbReference type="CDD" id="cd07185">
    <property type="entry name" value="OmpA_C-like"/>
    <property type="match status" value="1"/>
</dbReference>
<organism evidence="7 8">
    <name type="scientific">Algoriphagus kandeliae</name>
    <dbReference type="NCBI Taxonomy" id="2562278"/>
    <lineage>
        <taxon>Bacteria</taxon>
        <taxon>Pseudomonadati</taxon>
        <taxon>Bacteroidota</taxon>
        <taxon>Cytophagia</taxon>
        <taxon>Cytophagales</taxon>
        <taxon>Cyclobacteriaceae</taxon>
        <taxon>Algoriphagus</taxon>
    </lineage>
</organism>
<accession>A0A4Y9R042</accession>
<name>A0A4Y9R042_9BACT</name>
<evidence type="ECO:0000256" key="4">
    <source>
        <dbReference type="PROSITE-ProRule" id="PRU00473"/>
    </source>
</evidence>
<dbReference type="OrthoDB" id="9809364at2"/>
<protein>
    <recommendedName>
        <fullName evidence="6">OmpA-like domain-containing protein</fullName>
    </recommendedName>
</protein>
<evidence type="ECO:0000259" key="6">
    <source>
        <dbReference type="PROSITE" id="PS51123"/>
    </source>
</evidence>
<dbReference type="AlphaFoldDB" id="A0A4Y9R042"/>
<dbReference type="InterPro" id="IPR011659">
    <property type="entry name" value="WD40"/>
</dbReference>
<sequence length="541" mass="59870">MKIIKSYILQAGRVSLLAFFISTFVKAQEIQNLSGANSPQDDQNPVWIGDGVLLFTRANHFQNQGGITDPGDIWMTKKDAEGNWSEAIHRPDLSTSGYDIALGLEDLLTLLVYHQGSERNGIFQYSKFGSDWNFLRQISMEGLSEFEGKVSGRVAKGGSLIFLSGNRADSRGNEDIYVSKKIGTVQWSKPEHLGNVINTPGQEISPFFDPDSNLLYFSSNMQVGAEGKDIFIAKKLSESFDQWSAPKKWVQINSTGSESSVAFISDQEVVWTTTQNSDGFADLVTFRNPVRLEIPTDFEAPATVAIGQTEQSESSTKVSELKPIFPSSAVGIPEVRLEEKEVKIEEEPLRWLVIDQKNRTRVEGFAVFLGESNSKDELDPNSIRLSEIQPKAGFLRFEAPQFFPITISISSLRKSEPNVILMTRAEAGNSLLLDQVGFKRGTAELEGSATMEFLDQIAKFLNENPEVIIRISGHTDNAGDPGLNKALSLDRATSVRDYLVEKGVAFERLRISGWGGTRPIASNATEAGRSKNRRVEITVEN</sequence>
<evidence type="ECO:0000256" key="3">
    <source>
        <dbReference type="ARBA" id="ARBA00023237"/>
    </source>
</evidence>
<dbReference type="PANTHER" id="PTHR30329">
    <property type="entry name" value="STATOR ELEMENT OF FLAGELLAR MOTOR COMPLEX"/>
    <property type="match status" value="1"/>
</dbReference>
<reference evidence="7 8" key="1">
    <citation type="submission" date="2019-03" db="EMBL/GenBank/DDBJ databases">
        <title>Algoriphagus sp. nov, a new strain isolated from root system soil of mangrove plant Kandelia.</title>
        <authorList>
            <person name="Yin Q."/>
            <person name="Wang K."/>
            <person name="Song Z."/>
        </authorList>
    </citation>
    <scope>NUCLEOTIDE SEQUENCE [LARGE SCALE GENOMIC DNA]</scope>
    <source>
        <strain evidence="7 8">XY-J91</strain>
    </source>
</reference>
<dbReference type="InterPro" id="IPR050330">
    <property type="entry name" value="Bact_OuterMem_StrucFunc"/>
</dbReference>
<keyword evidence="5" id="KW-0732">Signal</keyword>
<dbReference type="Gene3D" id="3.30.1330.60">
    <property type="entry name" value="OmpA-like domain"/>
    <property type="match status" value="1"/>
</dbReference>
<keyword evidence="2 4" id="KW-0472">Membrane</keyword>
<dbReference type="Pfam" id="PF07676">
    <property type="entry name" value="PD40"/>
    <property type="match status" value="1"/>
</dbReference>
<dbReference type="InterPro" id="IPR006664">
    <property type="entry name" value="OMP_bac"/>
</dbReference>
<dbReference type="Pfam" id="PF00691">
    <property type="entry name" value="OmpA"/>
    <property type="match status" value="1"/>
</dbReference>
<dbReference type="InterPro" id="IPR036737">
    <property type="entry name" value="OmpA-like_sf"/>
</dbReference>